<dbReference type="PANTHER" id="PTHR45947">
    <property type="entry name" value="SULFOQUINOVOSYL TRANSFERASE SQD2"/>
    <property type="match status" value="1"/>
</dbReference>
<proteinExistence type="predicted"/>
<keyword evidence="3" id="KW-1185">Reference proteome</keyword>
<name>A0ABN2SFI3_9MICO</name>
<evidence type="ECO:0000313" key="2">
    <source>
        <dbReference type="EMBL" id="GAA1984740.1"/>
    </source>
</evidence>
<reference evidence="2 3" key="1">
    <citation type="journal article" date="2019" name="Int. J. Syst. Evol. Microbiol.">
        <title>The Global Catalogue of Microorganisms (GCM) 10K type strain sequencing project: providing services to taxonomists for standard genome sequencing and annotation.</title>
        <authorList>
            <consortium name="The Broad Institute Genomics Platform"/>
            <consortium name="The Broad Institute Genome Sequencing Center for Infectious Disease"/>
            <person name="Wu L."/>
            <person name="Ma J."/>
        </authorList>
    </citation>
    <scope>NUCLEOTIDE SEQUENCE [LARGE SCALE GENOMIC DNA]</scope>
    <source>
        <strain evidence="2 3">JCM 15628</strain>
    </source>
</reference>
<dbReference type="SUPFAM" id="SSF53756">
    <property type="entry name" value="UDP-Glycosyltransferase/glycogen phosphorylase"/>
    <property type="match status" value="1"/>
</dbReference>
<evidence type="ECO:0000313" key="3">
    <source>
        <dbReference type="Proteomes" id="UP001500013"/>
    </source>
</evidence>
<comment type="caution">
    <text evidence="2">The sequence shown here is derived from an EMBL/GenBank/DDBJ whole genome shotgun (WGS) entry which is preliminary data.</text>
</comment>
<protein>
    <recommendedName>
        <fullName evidence="1">D-inositol 3-phosphate glycosyltransferase</fullName>
    </recommendedName>
</protein>
<dbReference type="PANTHER" id="PTHR45947:SF3">
    <property type="entry name" value="SULFOQUINOVOSYL TRANSFERASE SQD2"/>
    <property type="match status" value="1"/>
</dbReference>
<dbReference type="InterPro" id="IPR050194">
    <property type="entry name" value="Glycosyltransferase_grp1"/>
</dbReference>
<dbReference type="EMBL" id="BAAAPU010000008">
    <property type="protein sequence ID" value="GAA1984740.1"/>
    <property type="molecule type" value="Genomic_DNA"/>
</dbReference>
<organism evidence="2 3">
    <name type="scientific">Terrabacter lapilli</name>
    <dbReference type="NCBI Taxonomy" id="436231"/>
    <lineage>
        <taxon>Bacteria</taxon>
        <taxon>Bacillati</taxon>
        <taxon>Actinomycetota</taxon>
        <taxon>Actinomycetes</taxon>
        <taxon>Micrococcales</taxon>
        <taxon>Intrasporangiaceae</taxon>
        <taxon>Terrabacter</taxon>
    </lineage>
</organism>
<dbReference type="Gene3D" id="3.40.50.2000">
    <property type="entry name" value="Glycogen Phosphorylase B"/>
    <property type="match status" value="2"/>
</dbReference>
<dbReference type="Pfam" id="PF13692">
    <property type="entry name" value="Glyco_trans_1_4"/>
    <property type="match status" value="1"/>
</dbReference>
<sequence length="361" mass="37736">MRRLHALLPEAVRDPARPSGGNTYDRRILMELKAFGWSVEEHLVAGRWPVPDAAGRRSLAEAVDRLRDGGLVLVDGLLASDSPELLVPLARRASLLALVHLPLGGPREGAVLDAASAVITTSSWSRERVVELHDLARPRVHVVEPGVDAAPLETGTRSGGSLLCVGAVTAFKGQDVLVDALGSLTDLPWHCVCAGSLEIDAPFGADIDRRARGTDLVGRLTLAGPLGHDELAHAYASADLLVQPSRVETYGMVVTEALARGLPVIASDAGGLPQTLRGPGARAGREGTGAATAELPGMLVPAGNGPALAEALRAWLTDAHLRGRLRHAAAVRRTALAPWSEAARSLAALLAALSGEPSRVR</sequence>
<dbReference type="CDD" id="cd03801">
    <property type="entry name" value="GT4_PimA-like"/>
    <property type="match status" value="1"/>
</dbReference>
<accession>A0ABN2SFI3</accession>
<evidence type="ECO:0000256" key="1">
    <source>
        <dbReference type="ARBA" id="ARBA00021292"/>
    </source>
</evidence>
<dbReference type="Proteomes" id="UP001500013">
    <property type="component" value="Unassembled WGS sequence"/>
</dbReference>
<gene>
    <name evidence="2" type="ORF">GCM10009817_27720</name>
</gene>
<dbReference type="RefSeq" id="WP_344063594.1">
    <property type="nucleotide sequence ID" value="NZ_BAAAPU010000008.1"/>
</dbReference>